<keyword evidence="10" id="KW-0539">Nucleus</keyword>
<dbReference type="GO" id="GO:0005634">
    <property type="term" value="C:nucleus"/>
    <property type="evidence" value="ECO:0007669"/>
    <property type="project" value="UniProtKB-SubCell"/>
</dbReference>
<evidence type="ECO:0000256" key="6">
    <source>
        <dbReference type="ARBA" id="ARBA00022490"/>
    </source>
</evidence>
<dbReference type="Ensembl" id="ENSCSET00000003469.1">
    <property type="protein sequence ID" value="ENSCSEP00000003424.1"/>
    <property type="gene ID" value="ENSCSEG00000002244.1"/>
</dbReference>
<reference evidence="15" key="3">
    <citation type="submission" date="2025-09" db="UniProtKB">
        <authorList>
            <consortium name="Ensembl"/>
        </authorList>
    </citation>
    <scope>IDENTIFICATION</scope>
</reference>
<dbReference type="InterPro" id="IPR045249">
    <property type="entry name" value="HARBI1-like"/>
</dbReference>
<dbReference type="GO" id="GO:0004518">
    <property type="term" value="F:nuclease activity"/>
    <property type="evidence" value="ECO:0007669"/>
    <property type="project" value="UniProtKB-KW"/>
</dbReference>
<dbReference type="GO" id="GO:0046872">
    <property type="term" value="F:metal ion binding"/>
    <property type="evidence" value="ECO:0007669"/>
    <property type="project" value="UniProtKB-KW"/>
</dbReference>
<dbReference type="AlphaFoldDB" id="A0A3P8UNK3"/>
<dbReference type="OMA" id="AEPNCKV"/>
<dbReference type="GO" id="GO:0016787">
    <property type="term" value="F:hydrolase activity"/>
    <property type="evidence" value="ECO:0007669"/>
    <property type="project" value="UniProtKB-KW"/>
</dbReference>
<evidence type="ECO:0000256" key="7">
    <source>
        <dbReference type="ARBA" id="ARBA00022722"/>
    </source>
</evidence>
<comment type="similarity">
    <text evidence="4">Belongs to the HARBI1 family.</text>
</comment>
<evidence type="ECO:0000313" key="16">
    <source>
        <dbReference type="Proteomes" id="UP000265120"/>
    </source>
</evidence>
<comment type="function">
    <text evidence="12">Transposase-derived protein that may have nuclease activity. Does not have transposase activity.</text>
</comment>
<keyword evidence="7" id="KW-0540">Nuclease</keyword>
<evidence type="ECO:0000256" key="8">
    <source>
        <dbReference type="ARBA" id="ARBA00022723"/>
    </source>
</evidence>
<dbReference type="STRING" id="244447.ENSCSEP00000003424"/>
<protein>
    <recommendedName>
        <fullName evidence="5">Putative nuclease HARBI1</fullName>
    </recommendedName>
    <alternativeName>
        <fullName evidence="11">Harbinger transposase-derived nuclease</fullName>
    </alternativeName>
</protein>
<keyword evidence="16" id="KW-1185">Reference proteome</keyword>
<accession>A0A3P8UNK3</accession>
<dbReference type="GeneTree" id="ENSGT00940000154348"/>
<dbReference type="GO" id="GO:0005737">
    <property type="term" value="C:cytoplasm"/>
    <property type="evidence" value="ECO:0007669"/>
    <property type="project" value="UniProtKB-SubCell"/>
</dbReference>
<dbReference type="FunCoup" id="A0A3P8UNK3">
    <property type="interactions" value="11"/>
</dbReference>
<evidence type="ECO:0000256" key="9">
    <source>
        <dbReference type="ARBA" id="ARBA00022801"/>
    </source>
</evidence>
<name>A0A3P8UNK3_CYNSE</name>
<evidence type="ECO:0000256" key="4">
    <source>
        <dbReference type="ARBA" id="ARBA00006958"/>
    </source>
</evidence>
<evidence type="ECO:0000256" key="10">
    <source>
        <dbReference type="ARBA" id="ARBA00023242"/>
    </source>
</evidence>
<comment type="cofactor">
    <cofactor evidence="1">
        <name>a divalent metal cation</name>
        <dbReference type="ChEBI" id="CHEBI:60240"/>
    </cofactor>
</comment>
<feature type="compositionally biased region" description="Basic and acidic residues" evidence="13">
    <location>
        <begin position="306"/>
        <end position="330"/>
    </location>
</feature>
<evidence type="ECO:0000256" key="2">
    <source>
        <dbReference type="ARBA" id="ARBA00004123"/>
    </source>
</evidence>
<keyword evidence="9" id="KW-0378">Hydrolase</keyword>
<dbReference type="InterPro" id="IPR027806">
    <property type="entry name" value="HARBI1_dom"/>
</dbReference>
<proteinExistence type="inferred from homology"/>
<keyword evidence="6" id="KW-0963">Cytoplasm</keyword>
<dbReference type="InParanoid" id="A0A3P8UNK3"/>
<dbReference type="Pfam" id="PF13359">
    <property type="entry name" value="DDE_Tnp_4"/>
    <property type="match status" value="1"/>
</dbReference>
<evidence type="ECO:0000256" key="1">
    <source>
        <dbReference type="ARBA" id="ARBA00001968"/>
    </source>
</evidence>
<dbReference type="PANTHER" id="PTHR22930:SF253">
    <property type="entry name" value="NUCLEASE HARBI1-RELATED"/>
    <property type="match status" value="1"/>
</dbReference>
<evidence type="ECO:0000256" key="12">
    <source>
        <dbReference type="ARBA" id="ARBA00045850"/>
    </source>
</evidence>
<comment type="subcellular location">
    <subcellularLocation>
        <location evidence="3">Cytoplasm</location>
    </subcellularLocation>
    <subcellularLocation>
        <location evidence="2">Nucleus</location>
    </subcellularLocation>
</comment>
<keyword evidence="8" id="KW-0479">Metal-binding</keyword>
<organism evidence="15 16">
    <name type="scientific">Cynoglossus semilaevis</name>
    <name type="common">Tongue sole</name>
    <dbReference type="NCBI Taxonomy" id="244447"/>
    <lineage>
        <taxon>Eukaryota</taxon>
        <taxon>Metazoa</taxon>
        <taxon>Chordata</taxon>
        <taxon>Craniata</taxon>
        <taxon>Vertebrata</taxon>
        <taxon>Euteleostomi</taxon>
        <taxon>Actinopterygii</taxon>
        <taxon>Neopterygii</taxon>
        <taxon>Teleostei</taxon>
        <taxon>Neoteleostei</taxon>
        <taxon>Acanthomorphata</taxon>
        <taxon>Carangaria</taxon>
        <taxon>Pleuronectiformes</taxon>
        <taxon>Pleuronectoidei</taxon>
        <taxon>Cynoglossidae</taxon>
        <taxon>Cynoglossinae</taxon>
        <taxon>Cynoglossus</taxon>
    </lineage>
</organism>
<dbReference type="InterPro" id="IPR026103">
    <property type="entry name" value="HARBI1_animal"/>
</dbReference>
<evidence type="ECO:0000256" key="3">
    <source>
        <dbReference type="ARBA" id="ARBA00004496"/>
    </source>
</evidence>
<dbReference type="PANTHER" id="PTHR22930">
    <property type="match status" value="1"/>
</dbReference>
<feature type="domain" description="DDE Tnp4" evidence="14">
    <location>
        <begin position="148"/>
        <end position="291"/>
    </location>
</feature>
<evidence type="ECO:0000313" key="15">
    <source>
        <dbReference type="Ensembl" id="ENSCSEP00000003424.1"/>
    </source>
</evidence>
<evidence type="ECO:0000256" key="11">
    <source>
        <dbReference type="ARBA" id="ARBA00030126"/>
    </source>
</evidence>
<evidence type="ECO:0000259" key="14">
    <source>
        <dbReference type="Pfam" id="PF13359"/>
    </source>
</evidence>
<reference evidence="15 16" key="1">
    <citation type="journal article" date="2014" name="Nat. Genet.">
        <title>Whole-genome sequence of a flatfish provides insights into ZW sex chromosome evolution and adaptation to a benthic lifestyle.</title>
        <authorList>
            <person name="Chen S."/>
            <person name="Zhang G."/>
            <person name="Shao C."/>
            <person name="Huang Q."/>
            <person name="Liu G."/>
            <person name="Zhang P."/>
            <person name="Song W."/>
            <person name="An N."/>
            <person name="Chalopin D."/>
            <person name="Volff J.N."/>
            <person name="Hong Y."/>
            <person name="Li Q."/>
            <person name="Sha Z."/>
            <person name="Zhou H."/>
            <person name="Xie M."/>
            <person name="Yu Q."/>
            <person name="Liu Y."/>
            <person name="Xiang H."/>
            <person name="Wang N."/>
            <person name="Wu K."/>
            <person name="Yang C."/>
            <person name="Zhou Q."/>
            <person name="Liao X."/>
            <person name="Yang L."/>
            <person name="Hu Q."/>
            <person name="Zhang J."/>
            <person name="Meng L."/>
            <person name="Jin L."/>
            <person name="Tian Y."/>
            <person name="Lian J."/>
            <person name="Yang J."/>
            <person name="Miao G."/>
            <person name="Liu S."/>
            <person name="Liang Z."/>
            <person name="Yan F."/>
            <person name="Li Y."/>
            <person name="Sun B."/>
            <person name="Zhang H."/>
            <person name="Zhang J."/>
            <person name="Zhu Y."/>
            <person name="Du M."/>
            <person name="Zhao Y."/>
            <person name="Schartl M."/>
            <person name="Tang Q."/>
            <person name="Wang J."/>
        </authorList>
    </citation>
    <scope>NUCLEOTIDE SEQUENCE</scope>
</reference>
<dbReference type="Proteomes" id="UP000265120">
    <property type="component" value="Chromosome 14"/>
</dbReference>
<sequence length="338" mass="37887">MAIPIAILDCDLLLHGRDHKALERFDLNSVSDDFLLAQFGFPRDFILYLVKILSEDLCRRTLRSRAISPEVQVLAALGFYTSGSFQTSMGDTIGISQSSMSRCVSNVTKALVKKFFRDPCDFLNRELTYQNFQRIAGFPGVLGVLNCIAIKAPNSGNPSYVNKREFHSVGCQLVCDAQGLLLSVETYWPGGLNETEVLEKSALYKQLQGISEGWLLGETKSLKWLMTPIDIPKTQADFQYNLAHAATHEIGDQTFKALQTRFRCLDSTKGYLQYSPEMSSAILLACCVLHNASLESGLACTLEETEPREQHKSVEQRHDECDSEGEELRRKLISKHFS</sequence>
<reference evidence="15" key="2">
    <citation type="submission" date="2025-08" db="UniProtKB">
        <authorList>
            <consortium name="Ensembl"/>
        </authorList>
    </citation>
    <scope>IDENTIFICATION</scope>
</reference>
<dbReference type="PRINTS" id="PR02086">
    <property type="entry name" value="PUTNUCHARBI1"/>
</dbReference>
<evidence type="ECO:0000256" key="5">
    <source>
        <dbReference type="ARBA" id="ARBA00015519"/>
    </source>
</evidence>
<feature type="region of interest" description="Disordered" evidence="13">
    <location>
        <begin position="306"/>
        <end position="338"/>
    </location>
</feature>
<evidence type="ECO:0000256" key="13">
    <source>
        <dbReference type="SAM" id="MobiDB-lite"/>
    </source>
</evidence>